<gene>
    <name evidence="3" type="ORF">DDJ31_26780</name>
    <name evidence="2" type="ORF">ELQ87_12525</name>
</gene>
<organism evidence="2 4">
    <name type="scientific">Streptomyces griseoviridis</name>
    <dbReference type="NCBI Taxonomy" id="45398"/>
    <lineage>
        <taxon>Bacteria</taxon>
        <taxon>Bacillati</taxon>
        <taxon>Actinomycetota</taxon>
        <taxon>Actinomycetes</taxon>
        <taxon>Kitasatosporales</taxon>
        <taxon>Streptomycetaceae</taxon>
        <taxon>Streptomyces</taxon>
    </lineage>
</organism>
<sequence length="239" mass="26801">MPRPAITPNQNPERSSPPFNALAARRLRAALGMRPEHVAYGLRASYGMPYVTADLVAAWERGTTRPTGRELTALASVLWCSPDELVGRAQVLRDHRVARGLAPEDVARALGIDLPVYLDMEEHGTWRGTERQAAALAELLDLALPVLLTVTGRAGRLAELLREAVTTRWQASVRPVGKMLTSLDRRLVEVTLQELHQEYREHQERTAEAPQRGDYGREFLDRILDHFWTAIESRTGRAQ</sequence>
<dbReference type="Proteomes" id="UP000501753">
    <property type="component" value="Chromosome"/>
</dbReference>
<dbReference type="RefSeq" id="WP_127177908.1">
    <property type="nucleotide sequence ID" value="NZ_CP029078.1"/>
</dbReference>
<dbReference type="Proteomes" id="UP000271291">
    <property type="component" value="Chromosome"/>
</dbReference>
<keyword evidence="5" id="KW-1185">Reference proteome</keyword>
<accession>A0A3Q9KSE4</accession>
<feature type="domain" description="HTH cro/C1-type" evidence="1">
    <location>
        <begin position="56"/>
        <end position="85"/>
    </location>
</feature>
<evidence type="ECO:0000313" key="2">
    <source>
        <dbReference type="EMBL" id="AZS85024.1"/>
    </source>
</evidence>
<dbReference type="AlphaFoldDB" id="A0A3Q9KSE4"/>
<dbReference type="PROSITE" id="PS50943">
    <property type="entry name" value="HTH_CROC1"/>
    <property type="match status" value="1"/>
</dbReference>
<reference evidence="2 4" key="2">
    <citation type="submission" date="2018-12" db="EMBL/GenBank/DDBJ databases">
        <title>Streptomyces griseoviridis F1-27 complete genome.</title>
        <authorList>
            <person name="Mariita R.M."/>
            <person name="Sello J.K."/>
        </authorList>
    </citation>
    <scope>NUCLEOTIDE SEQUENCE [LARGE SCALE GENOMIC DNA]</scope>
    <source>
        <strain evidence="2 4">F1-27</strain>
    </source>
</reference>
<dbReference type="EMBL" id="CP034687">
    <property type="protein sequence ID" value="AZS85024.1"/>
    <property type="molecule type" value="Genomic_DNA"/>
</dbReference>
<dbReference type="KEGG" id="sgd:ELQ87_12525"/>
<dbReference type="SMART" id="SM00530">
    <property type="entry name" value="HTH_XRE"/>
    <property type="match status" value="2"/>
</dbReference>
<evidence type="ECO:0000313" key="3">
    <source>
        <dbReference type="EMBL" id="QCN88124.1"/>
    </source>
</evidence>
<protein>
    <submittedName>
        <fullName evidence="2 3">Transcriptional regulator</fullName>
    </submittedName>
</protein>
<dbReference type="InterPro" id="IPR001387">
    <property type="entry name" value="Cro/C1-type_HTH"/>
</dbReference>
<dbReference type="GO" id="GO:0003677">
    <property type="term" value="F:DNA binding"/>
    <property type="evidence" value="ECO:0007669"/>
    <property type="project" value="InterPro"/>
</dbReference>
<dbReference type="OrthoDB" id="4868991at2"/>
<proteinExistence type="predicted"/>
<dbReference type="Gene3D" id="1.10.260.40">
    <property type="entry name" value="lambda repressor-like DNA-binding domains"/>
    <property type="match status" value="1"/>
</dbReference>
<evidence type="ECO:0000313" key="5">
    <source>
        <dbReference type="Proteomes" id="UP000501753"/>
    </source>
</evidence>
<name>A0A3Q9KSE4_STRGD</name>
<evidence type="ECO:0000313" key="4">
    <source>
        <dbReference type="Proteomes" id="UP000271291"/>
    </source>
</evidence>
<dbReference type="EMBL" id="CP029078">
    <property type="protein sequence ID" value="QCN88124.1"/>
    <property type="molecule type" value="Genomic_DNA"/>
</dbReference>
<evidence type="ECO:0000259" key="1">
    <source>
        <dbReference type="PROSITE" id="PS50943"/>
    </source>
</evidence>
<dbReference type="InterPro" id="IPR010982">
    <property type="entry name" value="Lambda_DNA-bd_dom_sf"/>
</dbReference>
<reference evidence="3 5" key="1">
    <citation type="submission" date="2018-04" db="EMBL/GenBank/DDBJ databases">
        <title>Complete genome sequences of Streptomyces griseoviridis K61 and characterization of antagonistic properties of biological control agents.</title>
        <authorList>
            <person name="Mariita R.M."/>
            <person name="Sello J.K."/>
        </authorList>
    </citation>
    <scope>NUCLEOTIDE SEQUENCE [LARGE SCALE GENOMIC DNA]</scope>
    <source>
        <strain evidence="3 5">K61</strain>
    </source>
</reference>